<dbReference type="EMBL" id="GGFJ01013351">
    <property type="protein sequence ID" value="MBW62492.1"/>
    <property type="molecule type" value="Transcribed_RNA"/>
</dbReference>
<proteinExistence type="predicted"/>
<feature type="compositionally biased region" description="Basic residues" evidence="1">
    <location>
        <begin position="41"/>
        <end position="50"/>
    </location>
</feature>
<feature type="signal peptide" evidence="2">
    <location>
        <begin position="1"/>
        <end position="32"/>
    </location>
</feature>
<organism evidence="3">
    <name type="scientific">Anopheles marajoara</name>
    <dbReference type="NCBI Taxonomy" id="58244"/>
    <lineage>
        <taxon>Eukaryota</taxon>
        <taxon>Metazoa</taxon>
        <taxon>Ecdysozoa</taxon>
        <taxon>Arthropoda</taxon>
        <taxon>Hexapoda</taxon>
        <taxon>Insecta</taxon>
        <taxon>Pterygota</taxon>
        <taxon>Neoptera</taxon>
        <taxon>Endopterygota</taxon>
        <taxon>Diptera</taxon>
        <taxon>Nematocera</taxon>
        <taxon>Culicoidea</taxon>
        <taxon>Culicidae</taxon>
        <taxon>Anophelinae</taxon>
        <taxon>Anopheles</taxon>
    </lineage>
</organism>
<accession>A0A2M4CAW7</accession>
<name>A0A2M4CAW7_9DIPT</name>
<evidence type="ECO:0000256" key="2">
    <source>
        <dbReference type="SAM" id="SignalP"/>
    </source>
</evidence>
<feature type="chain" id="PRO_5014656403" evidence="2">
    <location>
        <begin position="33"/>
        <end position="83"/>
    </location>
</feature>
<evidence type="ECO:0000313" key="3">
    <source>
        <dbReference type="EMBL" id="MBW62492.1"/>
    </source>
</evidence>
<sequence length="83" mass="9385">MGWSARSVIKRSRHNAMVMMVMCRIMWPVATANRLVGQSIPRKRSAHTRTRVSDAKCRRQMAPSLPPSDCIFSLLEPGFSGLR</sequence>
<feature type="region of interest" description="Disordered" evidence="1">
    <location>
        <begin position="40"/>
        <end position="61"/>
    </location>
</feature>
<reference evidence="3" key="1">
    <citation type="submission" date="2018-01" db="EMBL/GenBank/DDBJ databases">
        <title>An insight into the sialome of Amazonian anophelines.</title>
        <authorList>
            <person name="Ribeiro J.M."/>
            <person name="Scarpassa V."/>
            <person name="Calvo E."/>
        </authorList>
    </citation>
    <scope>NUCLEOTIDE SEQUENCE</scope>
    <source>
        <tissue evidence="3">Salivary glands</tissue>
    </source>
</reference>
<keyword evidence="2" id="KW-0732">Signal</keyword>
<protein>
    <submittedName>
        <fullName evidence="3">Putative secreted protein</fullName>
    </submittedName>
</protein>
<evidence type="ECO:0000256" key="1">
    <source>
        <dbReference type="SAM" id="MobiDB-lite"/>
    </source>
</evidence>
<dbReference type="AlphaFoldDB" id="A0A2M4CAW7"/>